<organism evidence="1 2">
    <name type="scientific">Wuchereria bancrofti</name>
    <dbReference type="NCBI Taxonomy" id="6293"/>
    <lineage>
        <taxon>Eukaryota</taxon>
        <taxon>Metazoa</taxon>
        <taxon>Ecdysozoa</taxon>
        <taxon>Nematoda</taxon>
        <taxon>Chromadorea</taxon>
        <taxon>Rhabditida</taxon>
        <taxon>Spirurina</taxon>
        <taxon>Spiruromorpha</taxon>
        <taxon>Filarioidea</taxon>
        <taxon>Onchocercidae</taxon>
        <taxon>Wuchereria</taxon>
    </lineage>
</organism>
<evidence type="ECO:0000313" key="1">
    <source>
        <dbReference type="Proteomes" id="UP000093561"/>
    </source>
</evidence>
<proteinExistence type="predicted"/>
<reference evidence="1" key="1">
    <citation type="submission" date="2015-03" db="EMBL/GenBank/DDBJ databases">
        <title>Wuchereria bancrofti Genome Sequencing Papua New Guinea Strain.</title>
        <authorList>
            <person name="Small S.T."/>
            <person name="Serre D."/>
            <person name="Zimmerman P.A."/>
        </authorList>
    </citation>
    <scope>NUCLEOTIDE SEQUENCE [LARGE SCALE GENOMIC DNA]</scope>
    <source>
        <strain evidence="1">pt0022</strain>
    </source>
</reference>
<dbReference type="Proteomes" id="UP000093561">
    <property type="component" value="Unassembled WGS sequence"/>
</dbReference>
<protein>
    <submittedName>
        <fullName evidence="2">Uncharacterized protein</fullName>
    </submittedName>
</protein>
<evidence type="ECO:0000313" key="2">
    <source>
        <dbReference type="WBParaSite" id="mrna-Wban_06992"/>
    </source>
</evidence>
<dbReference type="AlphaFoldDB" id="A0AAF5PXG9"/>
<reference evidence="2" key="3">
    <citation type="submission" date="2024-02" db="UniProtKB">
        <authorList>
            <consortium name="WormBaseParasite"/>
        </authorList>
    </citation>
    <scope>IDENTIFICATION</scope>
    <source>
        <strain evidence="2">pt0022</strain>
    </source>
</reference>
<name>A0AAF5PXG9_WUCBA</name>
<dbReference type="WBParaSite" id="mrna-Wban_06992">
    <property type="protein sequence ID" value="mrna-Wban_06992"/>
    <property type="gene ID" value="Wban_06992"/>
</dbReference>
<accession>A0AAF5PXG9</accession>
<sequence>MSFNICLIIFHLKTANTVVFQKVLR</sequence>
<reference evidence="1" key="2">
    <citation type="journal article" date="2016" name="Mol. Ecol.">
        <title>Population genomics of the filarial nematode parasite Wuchereria bancrofti from mosquitoes.</title>
        <authorList>
            <person name="Small S.T."/>
            <person name="Reimer L.J."/>
            <person name="Tisch D.J."/>
            <person name="King C.L."/>
            <person name="Christensen B.M."/>
            <person name="Siba P.M."/>
            <person name="Kazura J.W."/>
            <person name="Serre D."/>
            <person name="Zimmerman P.A."/>
        </authorList>
    </citation>
    <scope>NUCLEOTIDE SEQUENCE</scope>
    <source>
        <strain evidence="1">pt0022</strain>
    </source>
</reference>